<accession>A0A9I9EL99</accession>
<organism evidence="1">
    <name type="scientific">Cucumis melo</name>
    <name type="common">Muskmelon</name>
    <dbReference type="NCBI Taxonomy" id="3656"/>
    <lineage>
        <taxon>Eukaryota</taxon>
        <taxon>Viridiplantae</taxon>
        <taxon>Streptophyta</taxon>
        <taxon>Embryophyta</taxon>
        <taxon>Tracheophyta</taxon>
        <taxon>Spermatophyta</taxon>
        <taxon>Magnoliopsida</taxon>
        <taxon>eudicotyledons</taxon>
        <taxon>Gunneridae</taxon>
        <taxon>Pentapetalae</taxon>
        <taxon>rosids</taxon>
        <taxon>fabids</taxon>
        <taxon>Cucurbitales</taxon>
        <taxon>Cucurbitaceae</taxon>
        <taxon>Benincaseae</taxon>
        <taxon>Cucumis</taxon>
    </lineage>
</organism>
<reference evidence="1" key="1">
    <citation type="submission" date="2023-03" db="UniProtKB">
        <authorList>
            <consortium name="EnsemblPlants"/>
        </authorList>
    </citation>
    <scope>IDENTIFICATION</scope>
</reference>
<dbReference type="Gramene" id="MELO3C034976.2.1">
    <property type="protein sequence ID" value="MELO3C034976.2.1"/>
    <property type="gene ID" value="MELO3C034976.2"/>
</dbReference>
<name>A0A9I9EL99_CUCME</name>
<proteinExistence type="predicted"/>
<dbReference type="EnsemblPlants" id="MELO3C034976.2.1">
    <property type="protein sequence ID" value="MELO3C034976.2.1"/>
    <property type="gene ID" value="MELO3C034976.2"/>
</dbReference>
<dbReference type="AlphaFoldDB" id="A0A9I9EL99"/>
<sequence length="129" mass="14983">MMPDVIQMAFGISTRKNPVWRIIKQGGIVECEYYVMRCMRDITLSSNRTINEVTEGSTSTYSQDDLDVVRTEWAEFVNEYIFCSQSQSIGVSLLQIWVLMTQVLRHKDFQRHNFCVIEATVKKGYLTTL</sequence>
<protein>
    <submittedName>
        <fullName evidence="1">Uncharacterized protein</fullName>
    </submittedName>
</protein>
<evidence type="ECO:0000313" key="1">
    <source>
        <dbReference type="EnsemblPlants" id="MELO3C034976.2.1"/>
    </source>
</evidence>